<evidence type="ECO:0000256" key="14">
    <source>
        <dbReference type="SAM" id="Coils"/>
    </source>
</evidence>
<dbReference type="InterPro" id="IPR013083">
    <property type="entry name" value="Znf_RING/FYVE/PHD"/>
</dbReference>
<evidence type="ECO:0000259" key="16">
    <source>
        <dbReference type="PROSITE" id="PS50011"/>
    </source>
</evidence>
<comment type="catalytic activity">
    <reaction evidence="12">
        <text>L-seryl-[protein] + ATP = O-phospho-L-seryl-[protein] + ADP + H(+)</text>
        <dbReference type="Rhea" id="RHEA:17989"/>
        <dbReference type="Rhea" id="RHEA-COMP:9863"/>
        <dbReference type="Rhea" id="RHEA-COMP:11604"/>
        <dbReference type="ChEBI" id="CHEBI:15378"/>
        <dbReference type="ChEBI" id="CHEBI:29999"/>
        <dbReference type="ChEBI" id="CHEBI:30616"/>
        <dbReference type="ChEBI" id="CHEBI:83421"/>
        <dbReference type="ChEBI" id="CHEBI:456216"/>
        <dbReference type="EC" id="2.7.11.1"/>
    </reaction>
</comment>
<evidence type="ECO:0000256" key="4">
    <source>
        <dbReference type="ARBA" id="ARBA00022527"/>
    </source>
</evidence>
<keyword evidence="8 18" id="KW-0418">Kinase</keyword>
<proteinExistence type="predicted"/>
<comment type="caution">
    <text evidence="18">The sequence shown here is derived from an EMBL/GenBank/DDBJ whole genome shotgun (WGS) entry which is preliminary data.</text>
</comment>
<keyword evidence="14" id="KW-0175">Coiled coil</keyword>
<evidence type="ECO:0000256" key="1">
    <source>
        <dbReference type="ARBA" id="ARBA00004514"/>
    </source>
</evidence>
<keyword evidence="13" id="KW-0863">Zinc-finger</keyword>
<dbReference type="GO" id="GO:0004713">
    <property type="term" value="F:protein tyrosine kinase activity"/>
    <property type="evidence" value="ECO:0007669"/>
    <property type="project" value="UniProtKB-KW"/>
</dbReference>
<dbReference type="Gene3D" id="3.30.200.20">
    <property type="entry name" value="Phosphorylase Kinase, domain 1"/>
    <property type="match status" value="1"/>
</dbReference>
<evidence type="ECO:0000256" key="7">
    <source>
        <dbReference type="ARBA" id="ARBA00022741"/>
    </source>
</evidence>
<dbReference type="InterPro" id="IPR001841">
    <property type="entry name" value="Znf_RING"/>
</dbReference>
<dbReference type="AlphaFoldDB" id="A0A5A7RI01"/>
<keyword evidence="10" id="KW-0829">Tyrosine-protein kinase</keyword>
<protein>
    <recommendedName>
        <fullName evidence="2">non-specific serine/threonine protein kinase</fullName>
        <ecNumber evidence="2">2.7.11.1</ecNumber>
    </recommendedName>
</protein>
<dbReference type="SUPFAM" id="SSF56112">
    <property type="entry name" value="Protein kinase-like (PK-like)"/>
    <property type="match status" value="1"/>
</dbReference>
<dbReference type="PANTHER" id="PTHR44329:SF280">
    <property type="entry name" value="PROTEIN KINASE"/>
    <property type="match status" value="1"/>
</dbReference>
<evidence type="ECO:0000256" key="12">
    <source>
        <dbReference type="ARBA" id="ARBA00048679"/>
    </source>
</evidence>
<evidence type="ECO:0000256" key="13">
    <source>
        <dbReference type="PROSITE-ProRule" id="PRU00175"/>
    </source>
</evidence>
<accession>A0A5A7RI01</accession>
<organism evidence="18 19">
    <name type="scientific">Striga asiatica</name>
    <name type="common">Asiatic witchweed</name>
    <name type="synonym">Buchnera asiatica</name>
    <dbReference type="NCBI Taxonomy" id="4170"/>
    <lineage>
        <taxon>Eukaryota</taxon>
        <taxon>Viridiplantae</taxon>
        <taxon>Streptophyta</taxon>
        <taxon>Embryophyta</taxon>
        <taxon>Tracheophyta</taxon>
        <taxon>Spermatophyta</taxon>
        <taxon>Magnoliopsida</taxon>
        <taxon>eudicotyledons</taxon>
        <taxon>Gunneridae</taxon>
        <taxon>Pentapetalae</taxon>
        <taxon>asterids</taxon>
        <taxon>lamiids</taxon>
        <taxon>Lamiales</taxon>
        <taxon>Orobanchaceae</taxon>
        <taxon>Buchnereae</taxon>
        <taxon>Striga</taxon>
    </lineage>
</organism>
<evidence type="ECO:0000256" key="11">
    <source>
        <dbReference type="ARBA" id="ARBA00047899"/>
    </source>
</evidence>
<dbReference type="SMART" id="SM00184">
    <property type="entry name" value="RING"/>
    <property type="match status" value="1"/>
</dbReference>
<keyword evidence="9" id="KW-0067">ATP-binding</keyword>
<evidence type="ECO:0000259" key="17">
    <source>
        <dbReference type="PROSITE" id="PS50089"/>
    </source>
</evidence>
<dbReference type="SUPFAM" id="SSF57850">
    <property type="entry name" value="RING/U-box"/>
    <property type="match status" value="1"/>
</dbReference>
<dbReference type="GO" id="GO:0005524">
    <property type="term" value="F:ATP binding"/>
    <property type="evidence" value="ECO:0007669"/>
    <property type="project" value="UniProtKB-KW"/>
</dbReference>
<keyword evidence="13" id="KW-0862">Zinc</keyword>
<dbReference type="Pfam" id="PF07714">
    <property type="entry name" value="PK_Tyr_Ser-Thr"/>
    <property type="match status" value="1"/>
</dbReference>
<feature type="domain" description="RING-type" evidence="17">
    <location>
        <begin position="439"/>
        <end position="481"/>
    </location>
</feature>
<dbReference type="Gene3D" id="1.10.510.10">
    <property type="entry name" value="Transferase(Phosphotransferase) domain 1"/>
    <property type="match status" value="1"/>
</dbReference>
<feature type="compositionally biased region" description="Basic and acidic residues" evidence="15">
    <location>
        <begin position="400"/>
        <end position="419"/>
    </location>
</feature>
<dbReference type="GO" id="GO:1902456">
    <property type="term" value="P:regulation of stomatal opening"/>
    <property type="evidence" value="ECO:0007669"/>
    <property type="project" value="UniProtKB-ARBA"/>
</dbReference>
<keyword evidence="3" id="KW-0963">Cytoplasm</keyword>
<feature type="coiled-coil region" evidence="14">
    <location>
        <begin position="16"/>
        <end position="43"/>
    </location>
</feature>
<dbReference type="PROSITE" id="PS50089">
    <property type="entry name" value="ZF_RING_2"/>
    <property type="match status" value="1"/>
</dbReference>
<dbReference type="EC" id="2.7.11.1" evidence="2"/>
<dbReference type="EMBL" id="BKCP01012737">
    <property type="protein sequence ID" value="GER56857.1"/>
    <property type="molecule type" value="Genomic_DNA"/>
</dbReference>
<evidence type="ECO:0000256" key="3">
    <source>
        <dbReference type="ARBA" id="ARBA00022490"/>
    </source>
</evidence>
<dbReference type="PROSITE" id="PS00108">
    <property type="entry name" value="PROTEIN_KINASE_ST"/>
    <property type="match status" value="1"/>
</dbReference>
<evidence type="ECO:0000256" key="10">
    <source>
        <dbReference type="ARBA" id="ARBA00023137"/>
    </source>
</evidence>
<dbReference type="OrthoDB" id="4062651at2759"/>
<comment type="catalytic activity">
    <reaction evidence="11">
        <text>L-threonyl-[protein] + ATP = O-phospho-L-threonyl-[protein] + ADP + H(+)</text>
        <dbReference type="Rhea" id="RHEA:46608"/>
        <dbReference type="Rhea" id="RHEA-COMP:11060"/>
        <dbReference type="Rhea" id="RHEA-COMP:11605"/>
        <dbReference type="ChEBI" id="CHEBI:15378"/>
        <dbReference type="ChEBI" id="CHEBI:30013"/>
        <dbReference type="ChEBI" id="CHEBI:30616"/>
        <dbReference type="ChEBI" id="CHEBI:61977"/>
        <dbReference type="ChEBI" id="CHEBI:456216"/>
        <dbReference type="EC" id="2.7.11.1"/>
    </reaction>
</comment>
<dbReference type="InterPro" id="IPR011009">
    <property type="entry name" value="Kinase-like_dom_sf"/>
</dbReference>
<dbReference type="GO" id="GO:0005829">
    <property type="term" value="C:cytosol"/>
    <property type="evidence" value="ECO:0007669"/>
    <property type="project" value="UniProtKB-SubCell"/>
</dbReference>
<dbReference type="Proteomes" id="UP000325081">
    <property type="component" value="Unassembled WGS sequence"/>
</dbReference>
<evidence type="ECO:0000313" key="18">
    <source>
        <dbReference type="EMBL" id="GER56857.1"/>
    </source>
</evidence>
<dbReference type="GO" id="GO:0001659">
    <property type="term" value="P:temperature homeostasis"/>
    <property type="evidence" value="ECO:0007669"/>
    <property type="project" value="UniProtKB-ARBA"/>
</dbReference>
<dbReference type="Gene3D" id="3.30.40.10">
    <property type="entry name" value="Zinc/RING finger domain, C3HC4 (zinc finger)"/>
    <property type="match status" value="1"/>
</dbReference>
<dbReference type="PANTHER" id="PTHR44329">
    <property type="entry name" value="SERINE/THREONINE-PROTEIN KINASE TNNI3K-RELATED"/>
    <property type="match status" value="1"/>
</dbReference>
<dbReference type="GO" id="GO:0004674">
    <property type="term" value="F:protein serine/threonine kinase activity"/>
    <property type="evidence" value="ECO:0007669"/>
    <property type="project" value="UniProtKB-KW"/>
</dbReference>
<dbReference type="GO" id="GO:0005886">
    <property type="term" value="C:plasma membrane"/>
    <property type="evidence" value="ECO:0007669"/>
    <property type="project" value="TreeGrafter"/>
</dbReference>
<evidence type="ECO:0000256" key="5">
    <source>
        <dbReference type="ARBA" id="ARBA00022553"/>
    </source>
</evidence>
<dbReference type="SMART" id="SM00220">
    <property type="entry name" value="S_TKc"/>
    <property type="match status" value="1"/>
</dbReference>
<dbReference type="GO" id="GO:0008270">
    <property type="term" value="F:zinc ion binding"/>
    <property type="evidence" value="ECO:0007669"/>
    <property type="project" value="UniProtKB-KW"/>
</dbReference>
<dbReference type="InterPro" id="IPR000719">
    <property type="entry name" value="Prot_kinase_dom"/>
</dbReference>
<dbReference type="PROSITE" id="PS50011">
    <property type="entry name" value="PROTEIN_KINASE_DOM"/>
    <property type="match status" value="1"/>
</dbReference>
<dbReference type="GO" id="GO:0071244">
    <property type="term" value="P:cellular response to carbon dioxide"/>
    <property type="evidence" value="ECO:0007669"/>
    <property type="project" value="UniProtKB-ARBA"/>
</dbReference>
<keyword evidence="4" id="KW-0723">Serine/threonine-protein kinase</keyword>
<dbReference type="FunFam" id="1.10.510.10:FF:000310">
    <property type="entry name" value="Serine/threonine-protein kinase HT1"/>
    <property type="match status" value="1"/>
</dbReference>
<dbReference type="InterPro" id="IPR001245">
    <property type="entry name" value="Ser-Thr/Tyr_kinase_cat_dom"/>
</dbReference>
<keyword evidence="5" id="KW-0597">Phosphoprotein</keyword>
<dbReference type="PRINTS" id="PR00109">
    <property type="entry name" value="TYRKINASE"/>
</dbReference>
<keyword evidence="6" id="KW-0808">Transferase</keyword>
<evidence type="ECO:0000313" key="19">
    <source>
        <dbReference type="Proteomes" id="UP000325081"/>
    </source>
</evidence>
<comment type="subcellular location">
    <subcellularLocation>
        <location evidence="1">Cytoplasm</location>
        <location evidence="1">Cytosol</location>
    </subcellularLocation>
</comment>
<feature type="region of interest" description="Disordered" evidence="15">
    <location>
        <begin position="400"/>
        <end position="424"/>
    </location>
</feature>
<dbReference type="FunFam" id="3.30.200.20:FF:000034">
    <property type="entry name" value="Kinase suppressor of Ras 1"/>
    <property type="match status" value="1"/>
</dbReference>
<dbReference type="InterPro" id="IPR008271">
    <property type="entry name" value="Ser/Thr_kinase_AS"/>
</dbReference>
<keyword evidence="19" id="KW-1185">Reference proteome</keyword>
<keyword evidence="7" id="KW-0547">Nucleotide-binding</keyword>
<dbReference type="CDD" id="cd13999">
    <property type="entry name" value="STKc_MAP3K-like"/>
    <property type="match status" value="1"/>
</dbReference>
<reference evidence="19" key="1">
    <citation type="journal article" date="2019" name="Curr. Biol.">
        <title>Genome Sequence of Striga asiatica Provides Insight into the Evolution of Plant Parasitism.</title>
        <authorList>
            <person name="Yoshida S."/>
            <person name="Kim S."/>
            <person name="Wafula E.K."/>
            <person name="Tanskanen J."/>
            <person name="Kim Y.M."/>
            <person name="Honaas L."/>
            <person name="Yang Z."/>
            <person name="Spallek T."/>
            <person name="Conn C.E."/>
            <person name="Ichihashi Y."/>
            <person name="Cheong K."/>
            <person name="Cui S."/>
            <person name="Der J.P."/>
            <person name="Gundlach H."/>
            <person name="Jiao Y."/>
            <person name="Hori C."/>
            <person name="Ishida J.K."/>
            <person name="Kasahara H."/>
            <person name="Kiba T."/>
            <person name="Kim M.S."/>
            <person name="Koo N."/>
            <person name="Laohavisit A."/>
            <person name="Lee Y.H."/>
            <person name="Lumba S."/>
            <person name="McCourt P."/>
            <person name="Mortimer J.C."/>
            <person name="Mutuku J.M."/>
            <person name="Nomura T."/>
            <person name="Sasaki-Sekimoto Y."/>
            <person name="Seto Y."/>
            <person name="Wang Y."/>
            <person name="Wakatake T."/>
            <person name="Sakakibara H."/>
            <person name="Demura T."/>
            <person name="Yamaguchi S."/>
            <person name="Yoneyama K."/>
            <person name="Manabe R.I."/>
            <person name="Nelson D.C."/>
            <person name="Schulman A.H."/>
            <person name="Timko M.P."/>
            <person name="dePamphilis C.W."/>
            <person name="Choi D."/>
            <person name="Shirasu K."/>
        </authorList>
    </citation>
    <scope>NUCLEOTIDE SEQUENCE [LARGE SCALE GENOMIC DNA]</scope>
    <source>
        <strain evidence="19">cv. UVA1</strain>
    </source>
</reference>
<gene>
    <name evidence="18" type="ORF">STAS_34603</name>
</gene>
<feature type="domain" description="Protein kinase" evidence="16">
    <location>
        <begin position="85"/>
        <end position="362"/>
    </location>
</feature>
<dbReference type="Pfam" id="PF13639">
    <property type="entry name" value="zf-RING_2"/>
    <property type="match status" value="1"/>
</dbReference>
<evidence type="ECO:0000256" key="15">
    <source>
        <dbReference type="SAM" id="MobiDB-lite"/>
    </source>
</evidence>
<evidence type="ECO:0000256" key="2">
    <source>
        <dbReference type="ARBA" id="ARBA00012513"/>
    </source>
</evidence>
<keyword evidence="13" id="KW-0479">Metal-binding</keyword>
<evidence type="ECO:0000256" key="6">
    <source>
        <dbReference type="ARBA" id="ARBA00022679"/>
    </source>
</evidence>
<dbReference type="CDD" id="cd16454">
    <property type="entry name" value="RING-H2_PA-TM-RING"/>
    <property type="match status" value="1"/>
</dbReference>
<dbReference type="GO" id="GO:0010114">
    <property type="term" value="P:response to red light"/>
    <property type="evidence" value="ECO:0007669"/>
    <property type="project" value="UniProtKB-ARBA"/>
</dbReference>
<dbReference type="GO" id="GO:0009637">
    <property type="term" value="P:response to blue light"/>
    <property type="evidence" value="ECO:0007669"/>
    <property type="project" value="UniProtKB-ARBA"/>
</dbReference>
<sequence>MEKPSNGFVRADQIDLKSLDEQLERHLSRVLTLEKEKKKNQDELLPSPTAAIAAISSSAAAAIEPTAGAAARRQRQEWEIDPSKLIIKGVLARGTFGTVHRGVYDGQDVAVKLLDWGEEGHRTEAEIASLRAAFTQEVAVWHKLDHPNVTKFIGATMGSSGLNIQTENGQIGMPSNICCVVVEYLPGGALKSYLIKNRRKKLAFKVVVQMALDLARGLSYLHSQKIVHRDVKTENMLLDKTRTVKIADFGVARVEASNPNDMTGETGTLGYMAPEVLNGNPYNRKCDVYSFGICLWEIYCCDMPYPDLSFSEVTSAVVRQNLRPEIPRCCPSSLANVMKRCWDANPDRRPEMDEVVSMLEAIDTSKGGGMIPVDQQQGCLCFLLMIIHICVVGRAFRSNPRRDEETGRSDRIPGLKPDDLESLPSMDYGGPGIGSSLECAVCLESFNAGEKCRVLPTCGHVYHVGCIDSWLLKTGACPICRTSAKSDELEVSRGSASGESGLEMV</sequence>
<evidence type="ECO:0000256" key="9">
    <source>
        <dbReference type="ARBA" id="ARBA00022840"/>
    </source>
</evidence>
<evidence type="ECO:0000256" key="8">
    <source>
        <dbReference type="ARBA" id="ARBA00022777"/>
    </source>
</evidence>
<dbReference type="InterPro" id="IPR051681">
    <property type="entry name" value="Ser/Thr_Kinases-Pseudokinases"/>
</dbReference>
<name>A0A5A7RI01_STRAF</name>